<dbReference type="EMBL" id="CABITT030000008">
    <property type="protein sequence ID" value="VVB14997.1"/>
    <property type="molecule type" value="Genomic_DNA"/>
</dbReference>
<proteinExistence type="predicted"/>
<keyword evidence="1" id="KW-0472">Membrane</keyword>
<keyword evidence="3" id="KW-1185">Reference proteome</keyword>
<keyword evidence="1" id="KW-0812">Transmembrane</keyword>
<dbReference type="AlphaFoldDB" id="A0A565CN13"/>
<gene>
    <name evidence="2" type="ORF">ANE_LOCUS25441</name>
</gene>
<protein>
    <submittedName>
        <fullName evidence="2">Uncharacterized protein</fullName>
    </submittedName>
</protein>
<evidence type="ECO:0000313" key="2">
    <source>
        <dbReference type="EMBL" id="VVB14997.1"/>
    </source>
</evidence>
<accession>A0A565CN13</accession>
<reference evidence="2" key="1">
    <citation type="submission" date="2019-07" db="EMBL/GenBank/DDBJ databases">
        <authorList>
            <person name="Dittberner H."/>
        </authorList>
    </citation>
    <scope>NUCLEOTIDE SEQUENCE [LARGE SCALE GENOMIC DNA]</scope>
</reference>
<feature type="transmembrane region" description="Helical" evidence="1">
    <location>
        <begin position="40"/>
        <end position="64"/>
    </location>
</feature>
<sequence>MLFKDEVVTVVVSAPSACGKTKLVTKLCHDADVKGTQRVFVFYAISLGILHAEKIMLSLLFLMWEA</sequence>
<dbReference type="Proteomes" id="UP000489600">
    <property type="component" value="Unassembled WGS sequence"/>
</dbReference>
<keyword evidence="1" id="KW-1133">Transmembrane helix</keyword>
<organism evidence="2 3">
    <name type="scientific">Arabis nemorensis</name>
    <dbReference type="NCBI Taxonomy" id="586526"/>
    <lineage>
        <taxon>Eukaryota</taxon>
        <taxon>Viridiplantae</taxon>
        <taxon>Streptophyta</taxon>
        <taxon>Embryophyta</taxon>
        <taxon>Tracheophyta</taxon>
        <taxon>Spermatophyta</taxon>
        <taxon>Magnoliopsida</taxon>
        <taxon>eudicotyledons</taxon>
        <taxon>Gunneridae</taxon>
        <taxon>Pentapetalae</taxon>
        <taxon>rosids</taxon>
        <taxon>malvids</taxon>
        <taxon>Brassicales</taxon>
        <taxon>Brassicaceae</taxon>
        <taxon>Arabideae</taxon>
        <taxon>Arabis</taxon>
    </lineage>
</organism>
<name>A0A565CN13_9BRAS</name>
<comment type="caution">
    <text evidence="2">The sequence shown here is derived from an EMBL/GenBank/DDBJ whole genome shotgun (WGS) entry which is preliminary data.</text>
</comment>
<evidence type="ECO:0000313" key="3">
    <source>
        <dbReference type="Proteomes" id="UP000489600"/>
    </source>
</evidence>
<evidence type="ECO:0000256" key="1">
    <source>
        <dbReference type="SAM" id="Phobius"/>
    </source>
</evidence>